<evidence type="ECO:0000256" key="9">
    <source>
        <dbReference type="SAM" id="SignalP"/>
    </source>
</evidence>
<keyword evidence="6 7" id="KW-0998">Cell outer membrane</keyword>
<comment type="similarity">
    <text evidence="7">Belongs to the TonB-dependent receptor family.</text>
</comment>
<keyword evidence="9" id="KW-0732">Signal</keyword>
<evidence type="ECO:0000256" key="4">
    <source>
        <dbReference type="ARBA" id="ARBA00022692"/>
    </source>
</evidence>
<keyword evidence="3 7" id="KW-1134">Transmembrane beta strand</keyword>
<dbReference type="SUPFAM" id="SSF56935">
    <property type="entry name" value="Porins"/>
    <property type="match status" value="1"/>
</dbReference>
<dbReference type="EMBL" id="CP062006">
    <property type="protein sequence ID" value="QTC88371.1"/>
    <property type="molecule type" value="Genomic_DNA"/>
</dbReference>
<evidence type="ECO:0000313" key="11">
    <source>
        <dbReference type="Proteomes" id="UP000663942"/>
    </source>
</evidence>
<keyword evidence="10" id="KW-0675">Receptor</keyword>
<feature type="signal peptide" evidence="9">
    <location>
        <begin position="1"/>
        <end position="22"/>
    </location>
</feature>
<protein>
    <submittedName>
        <fullName evidence="10">TonB-dependent receptor plug domain-containing protein</fullName>
    </submittedName>
</protein>
<keyword evidence="2 7" id="KW-0813">Transport</keyword>
<dbReference type="PROSITE" id="PS52016">
    <property type="entry name" value="TONB_DEPENDENT_REC_3"/>
    <property type="match status" value="1"/>
</dbReference>
<evidence type="ECO:0000256" key="2">
    <source>
        <dbReference type="ARBA" id="ARBA00022448"/>
    </source>
</evidence>
<evidence type="ECO:0000256" key="1">
    <source>
        <dbReference type="ARBA" id="ARBA00004571"/>
    </source>
</evidence>
<evidence type="ECO:0000256" key="6">
    <source>
        <dbReference type="ARBA" id="ARBA00023237"/>
    </source>
</evidence>
<reference evidence="10 11" key="1">
    <citation type="submission" date="2020-09" db="EMBL/GenBank/DDBJ databases">
        <title>Brevundimonas sp. LVF1 isolated from an oligotrophic pond in Goettingen, Germany.</title>
        <authorList>
            <person name="Friedrich I."/>
            <person name="Klassen A."/>
            <person name="Neubauer H."/>
            <person name="Schneider D."/>
            <person name="Hertel R."/>
            <person name="Daniel R."/>
        </authorList>
    </citation>
    <scope>NUCLEOTIDE SEQUENCE [LARGE SCALE GENOMIC DNA]</scope>
    <source>
        <strain evidence="10 11">LVF1</strain>
    </source>
</reference>
<dbReference type="RefSeq" id="WP_207825517.1">
    <property type="nucleotide sequence ID" value="NZ_CP062006.1"/>
</dbReference>
<dbReference type="InterPro" id="IPR036942">
    <property type="entry name" value="Beta-barrel_TonB_sf"/>
</dbReference>
<sequence length="855" mass="94819">MRRHLQGAAAAALAMAAFPAAAQVTPPTEAPVRATDGDKVPTIVLQEQNPASRSHHFGEAVDSGTSVFRRDSVEDRSPGSGDVNEILKALPTVQFSSTQGRASRADLQDLRPENLSISGGSIYENLFVLDGVGVNSRLDVSNDNPSHYIEGNAAASAQTVWVDAHLVGEIAVRDSNVSAEYGQFTGGVVQITTRRPRPVFGVETYYGETSPGLTQFRMSDKVRDALNGAYPDKPDYMKRRYGAAFDLPVNDRIRTLWAYTRSEAEVTNYRGANWAKYGDYGQSSLSETLMVKAEADLKSDLLLTGQVTWSPYESDFSHPNGVDNWVYLNGGGLTARAGLEGRRGAAEWTLDLTHAWSDNDRDSQRPGTVNVSTTAGIDWCSGSSCSLGGPGLLWQEQKDTTLKGRWTQPLGTGRLRVGFEIADVSAEKGQPYSAAFRHISSTAAQLRVEVGPQTVCLDPAEAAAGTCVTGSYALAQRNDTTAFDTRVNLQSYSLWGEYDFDWAGFMVRAGLRHDYESFLENHNFAPRLSISRDLPFAGMNLTGGVNRYYGRSFLGYALRENYPGNRIYRRTASVVNGKNLWVNEWKLYSHSETARYSNADLDTPYSDEFTLALRGPIAWIGGEYRLKGVLRESRDQFASSESVSEVYDVETGGTSTRRVYTVTNDGERSYRGLSLEYVREFGRDHTLSFSTNWSHTDATNISYFDISDETEFEGEYVYYQGQVVPKLRALADNQLLDFAAPLIINGDWSARWFGGRLRTNLNARWRDGFSRVDDTLVNITVNGVRYDVFDKVEYKASIDANLAATIDLVKTRHGAASLDLRVNNLFNSVLNQEYSSTSQPYQLGRNVWISVKYRY</sequence>
<evidence type="ECO:0000313" key="10">
    <source>
        <dbReference type="EMBL" id="QTC88371.1"/>
    </source>
</evidence>
<organism evidence="10 11">
    <name type="scientific">Brevundimonas pondensis</name>
    <dbReference type="NCBI Taxonomy" id="2774189"/>
    <lineage>
        <taxon>Bacteria</taxon>
        <taxon>Pseudomonadati</taxon>
        <taxon>Pseudomonadota</taxon>
        <taxon>Alphaproteobacteria</taxon>
        <taxon>Caulobacterales</taxon>
        <taxon>Caulobacteraceae</taxon>
        <taxon>Brevundimonas</taxon>
    </lineage>
</organism>
<dbReference type="InterPro" id="IPR037066">
    <property type="entry name" value="Plug_dom_sf"/>
</dbReference>
<dbReference type="InterPro" id="IPR039426">
    <property type="entry name" value="TonB-dep_rcpt-like"/>
</dbReference>
<accession>A0ABX7SML1</accession>
<gene>
    <name evidence="10" type="ORF">IFE19_02950</name>
</gene>
<keyword evidence="4 7" id="KW-0812">Transmembrane</keyword>
<comment type="subcellular location">
    <subcellularLocation>
        <location evidence="1 7">Cell outer membrane</location>
        <topology evidence="1 7">Multi-pass membrane protein</topology>
    </subcellularLocation>
</comment>
<dbReference type="Proteomes" id="UP000663942">
    <property type="component" value="Chromosome"/>
</dbReference>
<proteinExistence type="inferred from homology"/>
<keyword evidence="5 7" id="KW-0472">Membrane</keyword>
<evidence type="ECO:0000256" key="3">
    <source>
        <dbReference type="ARBA" id="ARBA00022452"/>
    </source>
</evidence>
<feature type="compositionally biased region" description="Basic and acidic residues" evidence="8">
    <location>
        <begin position="68"/>
        <end position="77"/>
    </location>
</feature>
<dbReference type="Gene3D" id="2.40.170.20">
    <property type="entry name" value="TonB-dependent receptor, beta-barrel domain"/>
    <property type="match status" value="1"/>
</dbReference>
<feature type="region of interest" description="Disordered" evidence="8">
    <location>
        <begin position="48"/>
        <end position="83"/>
    </location>
</feature>
<evidence type="ECO:0000256" key="5">
    <source>
        <dbReference type="ARBA" id="ARBA00023136"/>
    </source>
</evidence>
<evidence type="ECO:0000256" key="8">
    <source>
        <dbReference type="SAM" id="MobiDB-lite"/>
    </source>
</evidence>
<keyword evidence="11" id="KW-1185">Reference proteome</keyword>
<dbReference type="Gene3D" id="2.170.130.10">
    <property type="entry name" value="TonB-dependent receptor, plug domain"/>
    <property type="match status" value="1"/>
</dbReference>
<evidence type="ECO:0000256" key="7">
    <source>
        <dbReference type="PROSITE-ProRule" id="PRU01360"/>
    </source>
</evidence>
<feature type="chain" id="PRO_5047427593" evidence="9">
    <location>
        <begin position="23"/>
        <end position="855"/>
    </location>
</feature>
<name>A0ABX7SML1_9CAUL</name>